<accession>A0A6G9D000</accession>
<dbReference type="SUPFAM" id="SSF54427">
    <property type="entry name" value="NTF2-like"/>
    <property type="match status" value="1"/>
</dbReference>
<dbReference type="Pfam" id="PF13577">
    <property type="entry name" value="SnoaL_4"/>
    <property type="match status" value="1"/>
</dbReference>
<evidence type="ECO:0000313" key="4">
    <source>
        <dbReference type="Proteomes" id="UP000502345"/>
    </source>
</evidence>
<dbReference type="Proteomes" id="UP000502345">
    <property type="component" value="Chromosome"/>
</dbReference>
<dbReference type="AlphaFoldDB" id="A0A6G9D000"/>
<dbReference type="InterPro" id="IPR032710">
    <property type="entry name" value="NTF2-like_dom_sf"/>
</dbReference>
<dbReference type="InterPro" id="IPR037401">
    <property type="entry name" value="SnoaL-like"/>
</dbReference>
<dbReference type="Gene3D" id="3.10.450.50">
    <property type="match status" value="1"/>
</dbReference>
<feature type="region of interest" description="Disordered" evidence="1">
    <location>
        <begin position="119"/>
        <end position="143"/>
    </location>
</feature>
<gene>
    <name evidence="3" type="ORF">G9444_5314</name>
</gene>
<organism evidence="3 4">
    <name type="scientific">Rhodococcus erythropolis</name>
    <name type="common">Arthrobacter picolinophilus</name>
    <dbReference type="NCBI Taxonomy" id="1833"/>
    <lineage>
        <taxon>Bacteria</taxon>
        <taxon>Bacillati</taxon>
        <taxon>Actinomycetota</taxon>
        <taxon>Actinomycetes</taxon>
        <taxon>Mycobacteriales</taxon>
        <taxon>Nocardiaceae</taxon>
        <taxon>Rhodococcus</taxon>
        <taxon>Rhodococcus erythropolis group</taxon>
    </lineage>
</organism>
<proteinExistence type="predicted"/>
<feature type="domain" description="SnoaL-like" evidence="2">
    <location>
        <begin position="7"/>
        <end position="91"/>
    </location>
</feature>
<sequence>MDQALQDLIDKQAIREVVLTYCRGIDRLDFDLVRSAYHPDAIDHHTGFDGTIDEYIAWATTKLSAIGGTMHHIGNHLVELHGDHAISEGLFDVHTLGRARRHRNDQLHQWCAVHRPHGAARRPLGDQGEMGRTRVDSLGRGPLRQPRRAWSAWASRCLGSADSITTNP</sequence>
<evidence type="ECO:0000259" key="2">
    <source>
        <dbReference type="Pfam" id="PF13577"/>
    </source>
</evidence>
<reference evidence="3 4" key="1">
    <citation type="submission" date="2020-03" db="EMBL/GenBank/DDBJ databases">
        <title>Screen low temperature-resistant strains for efficient degradation of petroleum hydrocarbons under the low temperature.</title>
        <authorList>
            <person name="Wang Y."/>
            <person name="Chen J."/>
        </authorList>
    </citation>
    <scope>NUCLEOTIDE SEQUENCE [LARGE SCALE GENOMIC DNA]</scope>
    <source>
        <strain evidence="3 4">KB1</strain>
    </source>
</reference>
<protein>
    <submittedName>
        <fullName evidence="3">Gamma-BHC dehydrochlorinase</fullName>
    </submittedName>
</protein>
<evidence type="ECO:0000313" key="3">
    <source>
        <dbReference type="EMBL" id="QIP42557.1"/>
    </source>
</evidence>
<dbReference type="EMBL" id="CP050124">
    <property type="protein sequence ID" value="QIP42557.1"/>
    <property type="molecule type" value="Genomic_DNA"/>
</dbReference>
<evidence type="ECO:0000256" key="1">
    <source>
        <dbReference type="SAM" id="MobiDB-lite"/>
    </source>
</evidence>
<name>A0A6G9D000_RHOER</name>